<dbReference type="Proteomes" id="UP000037179">
    <property type="component" value="Unassembled WGS sequence"/>
</dbReference>
<evidence type="ECO:0000313" key="5">
    <source>
        <dbReference type="Proteomes" id="UP000180166"/>
    </source>
</evidence>
<dbReference type="AlphaFoldDB" id="A0ABC8AWM0"/>
<evidence type="ECO:0000313" key="4">
    <source>
        <dbReference type="Proteomes" id="UP000037179"/>
    </source>
</evidence>
<name>A0ABC8AWM0_9NOCA</name>
<proteinExistence type="predicted"/>
<reference evidence="2 5" key="3">
    <citation type="submission" date="2016-10" db="EMBL/GenBank/DDBJ databases">
        <title>Genome sequence of Nocardia seriolae strain EM150506, isolated from Anguila japonica.</title>
        <authorList>
            <person name="Han H.-J."/>
        </authorList>
    </citation>
    <scope>NUCLEOTIDE SEQUENCE [LARGE SCALE GENOMIC DNA]</scope>
    <source>
        <strain evidence="2 5">EM150506</strain>
    </source>
</reference>
<dbReference type="KEGG" id="nsr:NS506_04515"/>
<gene>
    <name evidence="2" type="primary">rutD</name>
    <name evidence="2" type="ORF">NS506_04515</name>
    <name evidence="3" type="ORF">NSK11_contig00106-0034</name>
</gene>
<dbReference type="Proteomes" id="UP000180166">
    <property type="component" value="Chromosome"/>
</dbReference>
<evidence type="ECO:0000313" key="2">
    <source>
        <dbReference type="EMBL" id="APA98563.1"/>
    </source>
</evidence>
<dbReference type="Pfam" id="PF00561">
    <property type="entry name" value="Abhydrolase_1"/>
    <property type="match status" value="1"/>
</dbReference>
<keyword evidence="2" id="KW-0378">Hydrolase</keyword>
<dbReference type="EMBL" id="BBYQ01000106">
    <property type="protein sequence ID" value="GAP31206.1"/>
    <property type="molecule type" value="Genomic_DNA"/>
</dbReference>
<dbReference type="RefSeq" id="WP_036548180.1">
    <property type="nucleotide sequence ID" value="NZ_AP028459.1"/>
</dbReference>
<reference evidence="4" key="1">
    <citation type="submission" date="2015-07" db="EMBL/GenBank/DDBJ databases">
        <title>Nocardia seriolae U-1 whole genome shotgun sequence.</title>
        <authorList>
            <person name="Imajoh M."/>
            <person name="Fukumoto Y."/>
            <person name="Sukeda M."/>
            <person name="Yamane J."/>
            <person name="Yamasaki K."/>
            <person name="Shimizu M."/>
            <person name="Ohnishi K."/>
            <person name="Oshima S."/>
        </authorList>
    </citation>
    <scope>NUCLEOTIDE SEQUENCE [LARGE SCALE GENOMIC DNA]</scope>
    <source>
        <strain evidence="4">U-1</strain>
    </source>
</reference>
<dbReference type="InterPro" id="IPR029058">
    <property type="entry name" value="AB_hydrolase_fold"/>
</dbReference>
<reference evidence="3 4" key="2">
    <citation type="journal article" date="2016" name="Genome Announc.">
        <title>Draft Genome Sequence of Erythromycin- and Oxytetracycline-Sensitive Nocardia seriolae Strain U-1 (NBRC 110359).</title>
        <authorList>
            <person name="Imajoh M."/>
            <person name="Sukeda M."/>
            <person name="Shimizu M."/>
            <person name="Yamane J."/>
            <person name="Ohnishi K."/>
            <person name="Oshima S."/>
        </authorList>
    </citation>
    <scope>NUCLEOTIDE SEQUENCE [LARGE SCALE GENOMIC DNA]</scope>
    <source>
        <strain evidence="3 4">U-1</strain>
    </source>
</reference>
<dbReference type="EMBL" id="CP017839">
    <property type="protein sequence ID" value="APA98563.1"/>
    <property type="molecule type" value="Genomic_DNA"/>
</dbReference>
<dbReference type="Gene3D" id="3.40.50.1820">
    <property type="entry name" value="alpha/beta hydrolase"/>
    <property type="match status" value="1"/>
</dbReference>
<dbReference type="InterPro" id="IPR000073">
    <property type="entry name" value="AB_hydrolase_1"/>
</dbReference>
<organism evidence="2 5">
    <name type="scientific">Nocardia seriolae</name>
    <dbReference type="NCBI Taxonomy" id="37332"/>
    <lineage>
        <taxon>Bacteria</taxon>
        <taxon>Bacillati</taxon>
        <taxon>Actinomycetota</taxon>
        <taxon>Actinomycetes</taxon>
        <taxon>Mycobacteriales</taxon>
        <taxon>Nocardiaceae</taxon>
        <taxon>Nocardia</taxon>
    </lineage>
</organism>
<sequence length="281" mass="30147">MRAESLRVPEASLYYEVRGNGPLVLFIPGGGGDAASVDPIAELLEDRFTVVSLDPRGYSRSVLDGPQVTQRVEVQSDDVYRLLCHLTEEPALVVGGSSGAIVGLDLLARHPERVEALVAHEPPCFAVLSDAAEQRAMVEEVHTLFRTEGPAAASARFLAGIGGAMKPAPAAAELPPRTAEMWARLAVNGPLMMECELREFTSYVPDFVALAAAADRLVLAVGRETRGCLPYRPAVEIARRIGIEVTEFPGAHNGMRTDAAEFAAQLADTLITRLPDRAVPR</sequence>
<accession>A0ABC8AWM0</accession>
<protein>
    <submittedName>
        <fullName evidence="2 3">Hydrolase</fullName>
        <ecNumber evidence="2">3.5.1.-</ecNumber>
    </submittedName>
</protein>
<dbReference type="PANTHER" id="PTHR43433">
    <property type="entry name" value="HYDROLASE, ALPHA/BETA FOLD FAMILY PROTEIN"/>
    <property type="match status" value="1"/>
</dbReference>
<keyword evidence="4" id="KW-1185">Reference proteome</keyword>
<dbReference type="PANTHER" id="PTHR43433:SF5">
    <property type="entry name" value="AB HYDROLASE-1 DOMAIN-CONTAINING PROTEIN"/>
    <property type="match status" value="1"/>
</dbReference>
<dbReference type="EC" id="3.5.1.-" evidence="2"/>
<dbReference type="GO" id="GO:0016787">
    <property type="term" value="F:hydrolase activity"/>
    <property type="evidence" value="ECO:0007669"/>
    <property type="project" value="UniProtKB-KW"/>
</dbReference>
<feature type="domain" description="AB hydrolase-1" evidence="1">
    <location>
        <begin position="22"/>
        <end position="132"/>
    </location>
</feature>
<dbReference type="InterPro" id="IPR050471">
    <property type="entry name" value="AB_hydrolase"/>
</dbReference>
<dbReference type="SUPFAM" id="SSF53474">
    <property type="entry name" value="alpha/beta-Hydrolases"/>
    <property type="match status" value="1"/>
</dbReference>
<evidence type="ECO:0000313" key="3">
    <source>
        <dbReference type="EMBL" id="GAP31206.1"/>
    </source>
</evidence>
<evidence type="ECO:0000259" key="1">
    <source>
        <dbReference type="Pfam" id="PF00561"/>
    </source>
</evidence>